<sequence length="35" mass="4182">MPHKRSEIITHSQPTEKDLVLFHFKTKKGVLLFFK</sequence>
<evidence type="ECO:0000313" key="1">
    <source>
        <dbReference type="EMBL" id="JAD40560.1"/>
    </source>
</evidence>
<proteinExistence type="predicted"/>
<organism evidence="1">
    <name type="scientific">Arundo donax</name>
    <name type="common">Giant reed</name>
    <name type="synonym">Donax arundinaceus</name>
    <dbReference type="NCBI Taxonomy" id="35708"/>
    <lineage>
        <taxon>Eukaryota</taxon>
        <taxon>Viridiplantae</taxon>
        <taxon>Streptophyta</taxon>
        <taxon>Embryophyta</taxon>
        <taxon>Tracheophyta</taxon>
        <taxon>Spermatophyta</taxon>
        <taxon>Magnoliopsida</taxon>
        <taxon>Liliopsida</taxon>
        <taxon>Poales</taxon>
        <taxon>Poaceae</taxon>
        <taxon>PACMAD clade</taxon>
        <taxon>Arundinoideae</taxon>
        <taxon>Arundineae</taxon>
        <taxon>Arundo</taxon>
    </lineage>
</organism>
<name>A0A0A8ZUV0_ARUDO</name>
<reference evidence="1" key="1">
    <citation type="submission" date="2014-09" db="EMBL/GenBank/DDBJ databases">
        <authorList>
            <person name="Magalhaes I.L.F."/>
            <person name="Oliveira U."/>
            <person name="Santos F.R."/>
            <person name="Vidigal T.H.D.A."/>
            <person name="Brescovit A.D."/>
            <person name="Santos A.J."/>
        </authorList>
    </citation>
    <scope>NUCLEOTIDE SEQUENCE</scope>
    <source>
        <tissue evidence="1">Shoot tissue taken approximately 20 cm above the soil surface</tissue>
    </source>
</reference>
<dbReference type="EMBL" id="GBRH01257335">
    <property type="protein sequence ID" value="JAD40560.1"/>
    <property type="molecule type" value="Transcribed_RNA"/>
</dbReference>
<accession>A0A0A8ZUV0</accession>
<reference evidence="1" key="2">
    <citation type="journal article" date="2015" name="Data Brief">
        <title>Shoot transcriptome of the giant reed, Arundo donax.</title>
        <authorList>
            <person name="Barrero R.A."/>
            <person name="Guerrero F.D."/>
            <person name="Moolhuijzen P."/>
            <person name="Goolsby J.A."/>
            <person name="Tidwell J."/>
            <person name="Bellgard S.E."/>
            <person name="Bellgard M.I."/>
        </authorList>
    </citation>
    <scope>NUCLEOTIDE SEQUENCE</scope>
    <source>
        <tissue evidence="1">Shoot tissue taken approximately 20 cm above the soil surface</tissue>
    </source>
</reference>
<dbReference type="AlphaFoldDB" id="A0A0A8ZUV0"/>
<protein>
    <submittedName>
        <fullName evidence="1">Uncharacterized protein</fullName>
    </submittedName>
</protein>